<keyword evidence="1" id="KW-0456">Lyase</keyword>
<evidence type="ECO:0000313" key="3">
    <source>
        <dbReference type="EMBL" id="OOY25588.1"/>
    </source>
</evidence>
<protein>
    <recommendedName>
        <fullName evidence="2">Gamma-glutamylcyclotransferase AIG2-like domain-containing protein</fullName>
    </recommendedName>
</protein>
<dbReference type="RefSeq" id="WP_078604020.1">
    <property type="nucleotide sequence ID" value="NZ_MPZV01000001.1"/>
</dbReference>
<keyword evidence="4" id="KW-1185">Reference proteome</keyword>
<dbReference type="EMBL" id="MPZV01000001">
    <property type="protein sequence ID" value="OOY25588.1"/>
    <property type="molecule type" value="Genomic_DNA"/>
</dbReference>
<organism evidence="3 4">
    <name type="scientific">Thioclava sediminum</name>
    <dbReference type="NCBI Taxonomy" id="1915319"/>
    <lineage>
        <taxon>Bacteria</taxon>
        <taxon>Pseudomonadati</taxon>
        <taxon>Pseudomonadota</taxon>
        <taxon>Alphaproteobacteria</taxon>
        <taxon>Rhodobacterales</taxon>
        <taxon>Paracoccaceae</taxon>
        <taxon>Thioclava</taxon>
    </lineage>
</organism>
<comment type="caution">
    <text evidence="3">The sequence shown here is derived from an EMBL/GenBank/DDBJ whole genome shotgun (WGS) entry which is preliminary data.</text>
</comment>
<accession>A0ABX3N0W0</accession>
<dbReference type="Pfam" id="PF06094">
    <property type="entry name" value="GGACT"/>
    <property type="match status" value="1"/>
</dbReference>
<dbReference type="PANTHER" id="PTHR12935:SF0">
    <property type="entry name" value="GAMMA-GLUTAMYLCYCLOTRANSFERASE"/>
    <property type="match status" value="1"/>
</dbReference>
<feature type="domain" description="Gamma-glutamylcyclotransferase AIG2-like" evidence="2">
    <location>
        <begin position="6"/>
        <end position="102"/>
    </location>
</feature>
<evidence type="ECO:0000313" key="4">
    <source>
        <dbReference type="Proteomes" id="UP000190787"/>
    </source>
</evidence>
<dbReference type="InterPro" id="IPR017939">
    <property type="entry name" value="G-Glutamylcylcotransferase"/>
</dbReference>
<dbReference type="InterPro" id="IPR013024">
    <property type="entry name" value="GGCT-like"/>
</dbReference>
<dbReference type="Proteomes" id="UP000190787">
    <property type="component" value="Unassembled WGS sequence"/>
</dbReference>
<evidence type="ECO:0000259" key="2">
    <source>
        <dbReference type="Pfam" id="PF06094"/>
    </source>
</evidence>
<dbReference type="CDD" id="cd06661">
    <property type="entry name" value="GGCT_like"/>
    <property type="match status" value="1"/>
</dbReference>
<gene>
    <name evidence="3" type="ORF">BMI91_04055</name>
</gene>
<dbReference type="SUPFAM" id="SSF110857">
    <property type="entry name" value="Gamma-glutamyl cyclotransferase-like"/>
    <property type="match status" value="1"/>
</dbReference>
<evidence type="ECO:0000256" key="1">
    <source>
        <dbReference type="ARBA" id="ARBA00023239"/>
    </source>
</evidence>
<dbReference type="PANTHER" id="PTHR12935">
    <property type="entry name" value="GAMMA-GLUTAMYLCYCLOTRANSFERASE"/>
    <property type="match status" value="1"/>
</dbReference>
<sequence>MIPYLAYGSNLLTSRLAARCPSARVLGLAAIPGHSLDFSKRGRDGSAKATITESDARTQGVLFEITESDIPALDAAEGAGLHYEKIALVLENGQRAFTYRALQRQNGIAPFEWYLALIRAGRREHGLGLGDLAHVEPIPDPEPDRPGFIAAREALERAGYRDWRSAL</sequence>
<proteinExistence type="predicted"/>
<name>A0ABX3N0W0_9RHOB</name>
<reference evidence="3 4" key="1">
    <citation type="submission" date="2016-11" db="EMBL/GenBank/DDBJ databases">
        <title>A multilocus sequence analysis scheme for characterization of bacteria in the genus Thioclava.</title>
        <authorList>
            <person name="Liu Y."/>
            <person name="Shao Z."/>
        </authorList>
    </citation>
    <scope>NUCLEOTIDE SEQUENCE [LARGE SCALE GENOMIC DNA]</scope>
    <source>
        <strain evidence="3 4">TAW-CT134</strain>
    </source>
</reference>
<dbReference type="InterPro" id="IPR009288">
    <property type="entry name" value="AIG2-like_dom"/>
</dbReference>
<dbReference type="Gene3D" id="3.10.490.10">
    <property type="entry name" value="Gamma-glutamyl cyclotransferase-like"/>
    <property type="match status" value="1"/>
</dbReference>
<dbReference type="InterPro" id="IPR036568">
    <property type="entry name" value="GGCT-like_sf"/>
</dbReference>